<organism evidence="1 2">
    <name type="scientific">Actinomadura craniellae</name>
    <dbReference type="NCBI Taxonomy" id="2231787"/>
    <lineage>
        <taxon>Bacteria</taxon>
        <taxon>Bacillati</taxon>
        <taxon>Actinomycetota</taxon>
        <taxon>Actinomycetes</taxon>
        <taxon>Streptosporangiales</taxon>
        <taxon>Thermomonosporaceae</taxon>
        <taxon>Actinomadura</taxon>
    </lineage>
</organism>
<gene>
    <name evidence="1" type="ORF">DPM19_05825</name>
</gene>
<dbReference type="Gene3D" id="3.40.1000.10">
    <property type="entry name" value="Mog1/PsbP, alpha/beta/alpha sandwich"/>
    <property type="match status" value="1"/>
</dbReference>
<proteinExistence type="predicted"/>
<sequence>MHRHLRAGTGLAAAALLAATGCSDAGERHTQGTQGAGLTTYRGAGFTVGHPRGWRPPARRIFPGANFEVVPPGPAGAPPRASLSVFTERDRRPLHRIVDGLVALGRTSADFRLIERRATEVGDRPAYVVRRGYSAAARDGRRVHLRQVDLLVRLSATAVIDVRVVATADRYEADRPSIDAVLRSFRSGTG</sequence>
<name>A0A365HDQ8_9ACTN</name>
<keyword evidence="2" id="KW-1185">Reference proteome</keyword>
<protein>
    <recommendedName>
        <fullName evidence="3">DUF1795 domain-containing protein</fullName>
    </recommendedName>
</protein>
<evidence type="ECO:0008006" key="3">
    <source>
        <dbReference type="Google" id="ProtNLM"/>
    </source>
</evidence>
<dbReference type="Proteomes" id="UP000251891">
    <property type="component" value="Unassembled WGS sequence"/>
</dbReference>
<reference evidence="1 2" key="1">
    <citation type="submission" date="2018-06" db="EMBL/GenBank/DDBJ databases">
        <title>Actinomadura craniellae sp. nov. isolated from marine sponge Craniella sp.</title>
        <authorList>
            <person name="Li L."/>
            <person name="Xu Q.H."/>
            <person name="Lin H.W."/>
            <person name="Lu Y.H."/>
        </authorList>
    </citation>
    <scope>NUCLEOTIDE SEQUENCE [LARGE SCALE GENOMIC DNA]</scope>
    <source>
        <strain evidence="1 2">LHW63021</strain>
    </source>
</reference>
<accession>A0A365HDQ8</accession>
<dbReference type="AlphaFoldDB" id="A0A365HDQ8"/>
<dbReference type="PROSITE" id="PS51257">
    <property type="entry name" value="PROKAR_LIPOPROTEIN"/>
    <property type="match status" value="1"/>
</dbReference>
<dbReference type="EMBL" id="QLYX01000002">
    <property type="protein sequence ID" value="RAY16393.1"/>
    <property type="molecule type" value="Genomic_DNA"/>
</dbReference>
<dbReference type="OrthoDB" id="3476220at2"/>
<comment type="caution">
    <text evidence="1">The sequence shown here is derived from an EMBL/GenBank/DDBJ whole genome shotgun (WGS) entry which is preliminary data.</text>
</comment>
<evidence type="ECO:0000313" key="2">
    <source>
        <dbReference type="Proteomes" id="UP000251891"/>
    </source>
</evidence>
<dbReference type="RefSeq" id="WP_111863732.1">
    <property type="nucleotide sequence ID" value="NZ_QLYX01000002.1"/>
</dbReference>
<evidence type="ECO:0000313" key="1">
    <source>
        <dbReference type="EMBL" id="RAY16393.1"/>
    </source>
</evidence>